<comment type="similarity">
    <text evidence="1 2">Belongs to the GST superfamily.</text>
</comment>
<dbReference type="PANTHER" id="PTHR44051:SF8">
    <property type="entry name" value="GLUTATHIONE S-TRANSFERASE GSTA"/>
    <property type="match status" value="1"/>
</dbReference>
<protein>
    <submittedName>
        <fullName evidence="5">Glutathione S-transferase 2</fullName>
        <ecNumber evidence="5">2.5.1.18</ecNumber>
    </submittedName>
</protein>
<dbReference type="InterPro" id="IPR036282">
    <property type="entry name" value="Glutathione-S-Trfase_C_sf"/>
</dbReference>
<dbReference type="SFLD" id="SFLDG00358">
    <property type="entry name" value="Main_(cytGST)"/>
    <property type="match status" value="1"/>
</dbReference>
<dbReference type="Pfam" id="PF00043">
    <property type="entry name" value="GST_C"/>
    <property type="match status" value="1"/>
</dbReference>
<dbReference type="EMBL" id="JBAHYK010000018">
    <property type="protein sequence ID" value="KAL0581022.1"/>
    <property type="molecule type" value="Genomic_DNA"/>
</dbReference>
<evidence type="ECO:0000259" key="4">
    <source>
        <dbReference type="PROSITE" id="PS50405"/>
    </source>
</evidence>
<sequence>MNSLLRLTKRSYSSAAFTNRLLLYGAKTPNGIKPAILLEELRAANGLQYDSIFNDSMHKIALSKNVQKEPWYIKLNNNGRIPTLVDGLRNNFTVFESMAILLYLGHHYDKGRKFSFDPSSQPDGYSETVQWMAWAHGGLGPMSGQVGHFRNAAPEKLPYAIERYTDETKRLYSVLEIRLSQGQREWLAGSGKGMYSIADMNAWPWVAGHRFIGIESLDEWPSLQKWFKVISERPQVQAGREVF</sequence>
<gene>
    <name evidence="5" type="primary">GST2_1</name>
    <name evidence="5" type="ORF">V5O48_001016</name>
</gene>
<dbReference type="GO" id="GO:0004364">
    <property type="term" value="F:glutathione transferase activity"/>
    <property type="evidence" value="ECO:0007669"/>
    <property type="project" value="UniProtKB-EC"/>
</dbReference>
<reference evidence="5 6" key="1">
    <citation type="submission" date="2024-02" db="EMBL/GenBank/DDBJ databases">
        <title>A draft genome for the cacao thread blight pathogen Marasmius crinis-equi.</title>
        <authorList>
            <person name="Cohen S.P."/>
            <person name="Baruah I.K."/>
            <person name="Amoako-Attah I."/>
            <person name="Bukari Y."/>
            <person name="Meinhardt L.W."/>
            <person name="Bailey B.A."/>
        </authorList>
    </citation>
    <scope>NUCLEOTIDE SEQUENCE [LARGE SCALE GENOMIC DNA]</scope>
    <source>
        <strain evidence="5 6">GH-76</strain>
    </source>
</reference>
<dbReference type="PROSITE" id="PS50404">
    <property type="entry name" value="GST_NTER"/>
    <property type="match status" value="1"/>
</dbReference>
<evidence type="ECO:0000313" key="6">
    <source>
        <dbReference type="Proteomes" id="UP001465976"/>
    </source>
</evidence>
<evidence type="ECO:0000313" key="5">
    <source>
        <dbReference type="EMBL" id="KAL0581022.1"/>
    </source>
</evidence>
<dbReference type="InterPro" id="IPR040079">
    <property type="entry name" value="Glutathione_S-Trfase"/>
</dbReference>
<dbReference type="InterPro" id="IPR010987">
    <property type="entry name" value="Glutathione-S-Trfase_C-like"/>
</dbReference>
<dbReference type="SUPFAM" id="SSF47616">
    <property type="entry name" value="GST C-terminal domain-like"/>
    <property type="match status" value="1"/>
</dbReference>
<proteinExistence type="inferred from homology"/>
<accession>A0ABR3FZM3</accession>
<dbReference type="EC" id="2.5.1.18" evidence="5"/>
<feature type="domain" description="GST C-terminal" evidence="4">
    <location>
        <begin position="121"/>
        <end position="243"/>
    </location>
</feature>
<dbReference type="PROSITE" id="PS50405">
    <property type="entry name" value="GST_CTER"/>
    <property type="match status" value="1"/>
</dbReference>
<organism evidence="5 6">
    <name type="scientific">Marasmius crinis-equi</name>
    <dbReference type="NCBI Taxonomy" id="585013"/>
    <lineage>
        <taxon>Eukaryota</taxon>
        <taxon>Fungi</taxon>
        <taxon>Dikarya</taxon>
        <taxon>Basidiomycota</taxon>
        <taxon>Agaricomycotina</taxon>
        <taxon>Agaricomycetes</taxon>
        <taxon>Agaricomycetidae</taxon>
        <taxon>Agaricales</taxon>
        <taxon>Marasmiineae</taxon>
        <taxon>Marasmiaceae</taxon>
        <taxon>Marasmius</taxon>
    </lineage>
</organism>
<evidence type="ECO:0000259" key="3">
    <source>
        <dbReference type="PROSITE" id="PS50404"/>
    </source>
</evidence>
<dbReference type="Proteomes" id="UP001465976">
    <property type="component" value="Unassembled WGS sequence"/>
</dbReference>
<comment type="caution">
    <text evidence="5">The sequence shown here is derived from an EMBL/GenBank/DDBJ whole genome shotgun (WGS) entry which is preliminary data.</text>
</comment>
<evidence type="ECO:0000256" key="1">
    <source>
        <dbReference type="ARBA" id="ARBA00007409"/>
    </source>
</evidence>
<evidence type="ECO:0000256" key="2">
    <source>
        <dbReference type="RuleBase" id="RU003494"/>
    </source>
</evidence>
<dbReference type="SFLD" id="SFLDG01151">
    <property type="entry name" value="Main.2:_Nu-like"/>
    <property type="match status" value="1"/>
</dbReference>
<feature type="domain" description="GST N-terminal" evidence="3">
    <location>
        <begin position="22"/>
        <end position="112"/>
    </location>
</feature>
<keyword evidence="5" id="KW-0808">Transferase</keyword>
<dbReference type="Gene3D" id="1.20.1050.10">
    <property type="match status" value="1"/>
</dbReference>
<dbReference type="InterPro" id="IPR004046">
    <property type="entry name" value="GST_C"/>
</dbReference>
<dbReference type="SFLD" id="SFLDS00019">
    <property type="entry name" value="Glutathione_Transferase_(cytos"/>
    <property type="match status" value="1"/>
</dbReference>
<dbReference type="SUPFAM" id="SSF52833">
    <property type="entry name" value="Thioredoxin-like"/>
    <property type="match status" value="1"/>
</dbReference>
<dbReference type="Pfam" id="PF02798">
    <property type="entry name" value="GST_N"/>
    <property type="match status" value="1"/>
</dbReference>
<keyword evidence="6" id="KW-1185">Reference proteome</keyword>
<dbReference type="InterPro" id="IPR004045">
    <property type="entry name" value="Glutathione_S-Trfase_N"/>
</dbReference>
<name>A0ABR3FZM3_9AGAR</name>
<dbReference type="Gene3D" id="3.40.30.10">
    <property type="entry name" value="Glutaredoxin"/>
    <property type="match status" value="1"/>
</dbReference>
<dbReference type="InterPro" id="IPR036249">
    <property type="entry name" value="Thioredoxin-like_sf"/>
</dbReference>
<dbReference type="PANTHER" id="PTHR44051">
    <property type="entry name" value="GLUTATHIONE S-TRANSFERASE-RELATED"/>
    <property type="match status" value="1"/>
</dbReference>
<dbReference type="CDD" id="cd03048">
    <property type="entry name" value="GST_N_Ure2p_like"/>
    <property type="match status" value="1"/>
</dbReference>